<sequence length="450" mass="49872">MNSVTRVHSTAAPSEIDLFKLVHSVWRRRVLVIGMALLGALIGVSYAYLVTPVYEASTILRPVAINQLDALNRSNIYSLPPAEALKRVGATFDSYNARLDFFRSRPDLIDAFQNEGESLEQAFEDFNRGALTLMQPDPKKADLLSAYVGLKMRYEKGVDGAGILNDFVDFAIERERVQLSKDFQLILANRMAETEMQLNAAVSEYQAGKEGRIARLEEADAIKRAELNDELKALRVQLKLRREARLAQLEEAISIARSLGLKKPSTPSLMADGAVGGGNIIRTEVSSQQTPLYFLGTDVLEAERNTLRKRTSDDFVEPRIAQIRKELVMLSTNRKVQMLRARENEAAFLEGIEALRVERARLQAIDTKLDGLHLVSIDQRAVESSKPVKPRKGVIVLVALIAGLVLGAFIALVRGAFKDHLRQMRVLEIEGSAQRVAVGEEGAVNGARLV</sequence>
<evidence type="ECO:0000313" key="9">
    <source>
        <dbReference type="EMBL" id="MBC3476305.1"/>
    </source>
</evidence>
<evidence type="ECO:0000313" key="10">
    <source>
        <dbReference type="Proteomes" id="UP000628086"/>
    </source>
</evidence>
<dbReference type="EMBL" id="JABWRS010000007">
    <property type="protein sequence ID" value="MBC3476305.1"/>
    <property type="molecule type" value="Genomic_DNA"/>
</dbReference>
<gene>
    <name evidence="9" type="ORF">HU747_11900</name>
</gene>
<evidence type="ECO:0000256" key="3">
    <source>
        <dbReference type="ARBA" id="ARBA00022692"/>
    </source>
</evidence>
<dbReference type="PANTHER" id="PTHR32309">
    <property type="entry name" value="TYROSINE-PROTEIN KINASE"/>
    <property type="match status" value="1"/>
</dbReference>
<evidence type="ECO:0000256" key="6">
    <source>
        <dbReference type="SAM" id="Phobius"/>
    </source>
</evidence>
<evidence type="ECO:0000256" key="4">
    <source>
        <dbReference type="ARBA" id="ARBA00022989"/>
    </source>
</evidence>
<dbReference type="RefSeq" id="WP_186598674.1">
    <property type="nucleotide sequence ID" value="NZ_JABWRS010000007.1"/>
</dbReference>
<keyword evidence="4 6" id="KW-1133">Transmembrane helix</keyword>
<comment type="subcellular location">
    <subcellularLocation>
        <location evidence="1">Cell membrane</location>
        <topology evidence="1">Multi-pass membrane protein</topology>
    </subcellularLocation>
</comment>
<name>A0ABR6V7Y3_9PSED</name>
<evidence type="ECO:0000256" key="1">
    <source>
        <dbReference type="ARBA" id="ARBA00004651"/>
    </source>
</evidence>
<dbReference type="InterPro" id="IPR032807">
    <property type="entry name" value="GNVR"/>
</dbReference>
<reference evidence="9 10" key="1">
    <citation type="journal article" date="2020" name="Microorganisms">
        <title>Reliable Identification of Environmental Pseudomonas Isolates Using the rpoD Gene.</title>
        <authorList>
            <consortium name="The Broad Institute Genome Sequencing Platform"/>
            <person name="Girard L."/>
            <person name="Lood C."/>
            <person name="Rokni-Zadeh H."/>
            <person name="van Noort V."/>
            <person name="Lavigne R."/>
            <person name="De Mot R."/>
        </authorList>
    </citation>
    <scope>NUCLEOTIDE SEQUENCE [LARGE SCALE GENOMIC DNA]</scope>
    <source>
        <strain evidence="9 10">RW7P2</strain>
    </source>
</reference>
<keyword evidence="10" id="KW-1185">Reference proteome</keyword>
<dbReference type="InterPro" id="IPR050445">
    <property type="entry name" value="Bact_polysacc_biosynth/exp"/>
</dbReference>
<keyword evidence="5 6" id="KW-0472">Membrane</keyword>
<dbReference type="SUPFAM" id="SSF160355">
    <property type="entry name" value="Bacterial polysaccharide co-polymerase-like"/>
    <property type="match status" value="2"/>
</dbReference>
<evidence type="ECO:0000259" key="7">
    <source>
        <dbReference type="Pfam" id="PF02706"/>
    </source>
</evidence>
<keyword evidence="3 6" id="KW-0812">Transmembrane</keyword>
<evidence type="ECO:0000256" key="5">
    <source>
        <dbReference type="ARBA" id="ARBA00023136"/>
    </source>
</evidence>
<dbReference type="Pfam" id="PF02706">
    <property type="entry name" value="Wzz"/>
    <property type="match status" value="1"/>
</dbReference>
<feature type="domain" description="Tyrosine-protein kinase G-rich" evidence="8">
    <location>
        <begin position="377"/>
        <end position="415"/>
    </location>
</feature>
<accession>A0ABR6V7Y3</accession>
<dbReference type="Gene3D" id="3.30.1890.10">
    <property type="entry name" value="FepE-like"/>
    <property type="match status" value="2"/>
</dbReference>
<keyword evidence="2" id="KW-1003">Cell membrane</keyword>
<evidence type="ECO:0000256" key="2">
    <source>
        <dbReference type="ARBA" id="ARBA00022475"/>
    </source>
</evidence>
<organism evidence="9 10">
    <name type="scientific">Pseudomonas taiwanensis</name>
    <dbReference type="NCBI Taxonomy" id="470150"/>
    <lineage>
        <taxon>Bacteria</taxon>
        <taxon>Pseudomonadati</taxon>
        <taxon>Pseudomonadota</taxon>
        <taxon>Gammaproteobacteria</taxon>
        <taxon>Pseudomonadales</taxon>
        <taxon>Pseudomonadaceae</taxon>
        <taxon>Pseudomonas</taxon>
    </lineage>
</organism>
<protein>
    <submittedName>
        <fullName evidence="9">LPS O-antigen chain length determinant protein WzzB</fullName>
    </submittedName>
</protein>
<dbReference type="InterPro" id="IPR003856">
    <property type="entry name" value="LPS_length_determ_N"/>
</dbReference>
<dbReference type="PANTHER" id="PTHR32309:SF13">
    <property type="entry name" value="FERRIC ENTEROBACTIN TRANSPORT PROTEIN FEPE"/>
    <property type="match status" value="1"/>
</dbReference>
<feature type="domain" description="Polysaccharide chain length determinant N-terminal" evidence="7">
    <location>
        <begin position="15"/>
        <end position="110"/>
    </location>
</feature>
<feature type="transmembrane region" description="Helical" evidence="6">
    <location>
        <begin position="394"/>
        <end position="417"/>
    </location>
</feature>
<proteinExistence type="predicted"/>
<evidence type="ECO:0000259" key="8">
    <source>
        <dbReference type="Pfam" id="PF13807"/>
    </source>
</evidence>
<dbReference type="Proteomes" id="UP000628086">
    <property type="component" value="Unassembled WGS sequence"/>
</dbReference>
<comment type="caution">
    <text evidence="9">The sequence shown here is derived from an EMBL/GenBank/DDBJ whole genome shotgun (WGS) entry which is preliminary data.</text>
</comment>
<feature type="transmembrane region" description="Helical" evidence="6">
    <location>
        <begin position="30"/>
        <end position="49"/>
    </location>
</feature>
<dbReference type="Pfam" id="PF13807">
    <property type="entry name" value="GNVR"/>
    <property type="match status" value="1"/>
</dbReference>